<dbReference type="Gene3D" id="1.10.287.130">
    <property type="match status" value="1"/>
</dbReference>
<dbReference type="PANTHER" id="PTHR43047">
    <property type="entry name" value="TWO-COMPONENT HISTIDINE PROTEIN KINASE"/>
    <property type="match status" value="1"/>
</dbReference>
<dbReference type="SUPFAM" id="SSF55781">
    <property type="entry name" value="GAF domain-like"/>
    <property type="match status" value="1"/>
</dbReference>
<gene>
    <name evidence="9" type="ORF">AVDCRST_MAG64-389</name>
</gene>
<dbReference type="InterPro" id="IPR003594">
    <property type="entry name" value="HATPase_dom"/>
</dbReference>
<dbReference type="InterPro" id="IPR003661">
    <property type="entry name" value="HisK_dim/P_dom"/>
</dbReference>
<sequence>MTEHLPRIPALQRTGLLDSPPEECFDRLTRLAAKVLRTRVALVSLVDADRQFFKSCVGLPEPWASLRETPLSHSFCRHVADSGEPLVVPDARECPLVRDNPAVADLGVIAYAGVPLATPGGDVLGSFCVIDTEPRQWSADDLDILKELAASVMTEVGLKQAKDAAESANRVKDRFLATLSHELRTPISPALMIATSMAADEALPPQVRADARTIQRNVELQTRLIDDLLDVTRIENGKLALHPEEVDLHGLLTDCVAICAAEAGARRVRVDYRPPERPHAVRGDPARLRQVFCNLLKNATKFTPPGGEVTVAASGAGERRVRVTVRDTGIGVEPGVLTTMFDPYEQGGRAITNEFSGLGLGLAISKGIVAAHGGTISAASDGKGRGTTLTVELPAEAATFAGTPPDARRQQSRPAEGVRQAAGLSILVVDDHQDTLNAMSRLLRRLDHRVTIADSKAAALTAADGEAFDLVISDIGLPDGSGLELMRELLARRPIKGIALTGYGLDSDVQATRSAGFDAHLTKPIKFGDVEEVIRQLTD</sequence>
<organism evidence="9">
    <name type="scientific">uncultured Phycisphaerae bacterium</name>
    <dbReference type="NCBI Taxonomy" id="904963"/>
    <lineage>
        <taxon>Bacteria</taxon>
        <taxon>Pseudomonadati</taxon>
        <taxon>Planctomycetota</taxon>
        <taxon>Phycisphaerae</taxon>
        <taxon>environmental samples</taxon>
    </lineage>
</organism>
<evidence type="ECO:0000256" key="5">
    <source>
        <dbReference type="ARBA" id="ARBA00022777"/>
    </source>
</evidence>
<dbReference type="GO" id="GO:0000155">
    <property type="term" value="F:phosphorelay sensor kinase activity"/>
    <property type="evidence" value="ECO:0007669"/>
    <property type="project" value="InterPro"/>
</dbReference>
<evidence type="ECO:0000259" key="7">
    <source>
        <dbReference type="PROSITE" id="PS50109"/>
    </source>
</evidence>
<dbReference type="Gene3D" id="3.30.565.10">
    <property type="entry name" value="Histidine kinase-like ATPase, C-terminal domain"/>
    <property type="match status" value="1"/>
</dbReference>
<feature type="modified residue" description="4-aspartylphosphate" evidence="6">
    <location>
        <position position="474"/>
    </location>
</feature>
<evidence type="ECO:0000259" key="8">
    <source>
        <dbReference type="PROSITE" id="PS50110"/>
    </source>
</evidence>
<dbReference type="PRINTS" id="PR00344">
    <property type="entry name" value="BCTRLSENSOR"/>
</dbReference>
<evidence type="ECO:0000256" key="6">
    <source>
        <dbReference type="PROSITE-ProRule" id="PRU00169"/>
    </source>
</evidence>
<proteinExistence type="predicted"/>
<comment type="catalytic activity">
    <reaction evidence="1">
        <text>ATP + protein L-histidine = ADP + protein N-phospho-L-histidine.</text>
        <dbReference type="EC" id="2.7.13.3"/>
    </reaction>
</comment>
<dbReference type="SMART" id="SM00388">
    <property type="entry name" value="HisKA"/>
    <property type="match status" value="1"/>
</dbReference>
<evidence type="ECO:0000256" key="1">
    <source>
        <dbReference type="ARBA" id="ARBA00000085"/>
    </source>
</evidence>
<dbReference type="InterPro" id="IPR029016">
    <property type="entry name" value="GAF-like_dom_sf"/>
</dbReference>
<accession>A0A6J4N4W9</accession>
<feature type="domain" description="Response regulatory" evidence="8">
    <location>
        <begin position="425"/>
        <end position="538"/>
    </location>
</feature>
<keyword evidence="3 6" id="KW-0597">Phosphoprotein</keyword>
<dbReference type="SUPFAM" id="SSF47384">
    <property type="entry name" value="Homodimeric domain of signal transducing histidine kinase"/>
    <property type="match status" value="1"/>
</dbReference>
<evidence type="ECO:0000256" key="4">
    <source>
        <dbReference type="ARBA" id="ARBA00022679"/>
    </source>
</evidence>
<keyword evidence="5" id="KW-0418">Kinase</keyword>
<dbReference type="Pfam" id="PF00512">
    <property type="entry name" value="HisKA"/>
    <property type="match status" value="1"/>
</dbReference>
<dbReference type="InterPro" id="IPR036097">
    <property type="entry name" value="HisK_dim/P_sf"/>
</dbReference>
<dbReference type="Pfam" id="PF00072">
    <property type="entry name" value="Response_reg"/>
    <property type="match status" value="1"/>
</dbReference>
<dbReference type="FunFam" id="3.30.565.10:FF:000006">
    <property type="entry name" value="Sensor histidine kinase WalK"/>
    <property type="match status" value="1"/>
</dbReference>
<dbReference type="SUPFAM" id="SSF52172">
    <property type="entry name" value="CheY-like"/>
    <property type="match status" value="1"/>
</dbReference>
<keyword evidence="4" id="KW-0808">Transferase</keyword>
<dbReference type="InterPro" id="IPR011006">
    <property type="entry name" value="CheY-like_superfamily"/>
</dbReference>
<evidence type="ECO:0000313" key="9">
    <source>
        <dbReference type="EMBL" id="CAA9377467.1"/>
    </source>
</evidence>
<dbReference type="SUPFAM" id="SSF55874">
    <property type="entry name" value="ATPase domain of HSP90 chaperone/DNA topoisomerase II/histidine kinase"/>
    <property type="match status" value="1"/>
</dbReference>
<dbReference type="InterPro" id="IPR001789">
    <property type="entry name" value="Sig_transdc_resp-reg_receiver"/>
</dbReference>
<dbReference type="InterPro" id="IPR003018">
    <property type="entry name" value="GAF"/>
</dbReference>
<dbReference type="InterPro" id="IPR004358">
    <property type="entry name" value="Sig_transdc_His_kin-like_C"/>
</dbReference>
<dbReference type="EC" id="2.7.13.3" evidence="2"/>
<dbReference type="EMBL" id="CADCUQ010000106">
    <property type="protein sequence ID" value="CAA9377467.1"/>
    <property type="molecule type" value="Genomic_DNA"/>
</dbReference>
<evidence type="ECO:0000256" key="3">
    <source>
        <dbReference type="ARBA" id="ARBA00022553"/>
    </source>
</evidence>
<evidence type="ECO:0000256" key="2">
    <source>
        <dbReference type="ARBA" id="ARBA00012438"/>
    </source>
</evidence>
<protein>
    <recommendedName>
        <fullName evidence="2">histidine kinase</fullName>
        <ecNumber evidence="2">2.7.13.3</ecNumber>
    </recommendedName>
</protein>
<dbReference type="SMART" id="SM00387">
    <property type="entry name" value="HATPase_c"/>
    <property type="match status" value="1"/>
</dbReference>
<dbReference type="InterPro" id="IPR005467">
    <property type="entry name" value="His_kinase_dom"/>
</dbReference>
<dbReference type="Pfam" id="PF02518">
    <property type="entry name" value="HATPase_c"/>
    <property type="match status" value="1"/>
</dbReference>
<dbReference type="PROSITE" id="PS50110">
    <property type="entry name" value="RESPONSE_REGULATORY"/>
    <property type="match status" value="1"/>
</dbReference>
<dbReference type="Gene3D" id="3.30.450.40">
    <property type="match status" value="1"/>
</dbReference>
<reference evidence="9" key="1">
    <citation type="submission" date="2020-02" db="EMBL/GenBank/DDBJ databases">
        <authorList>
            <person name="Meier V. D."/>
        </authorList>
    </citation>
    <scope>NUCLEOTIDE SEQUENCE</scope>
    <source>
        <strain evidence="9">AVDCRST_MAG64</strain>
    </source>
</reference>
<dbReference type="InterPro" id="IPR036890">
    <property type="entry name" value="HATPase_C_sf"/>
</dbReference>
<dbReference type="SMART" id="SM00448">
    <property type="entry name" value="REC"/>
    <property type="match status" value="1"/>
</dbReference>
<feature type="domain" description="Histidine kinase" evidence="7">
    <location>
        <begin position="178"/>
        <end position="397"/>
    </location>
</feature>
<name>A0A6J4N4W9_9BACT</name>
<dbReference type="CDD" id="cd00082">
    <property type="entry name" value="HisKA"/>
    <property type="match status" value="1"/>
</dbReference>
<dbReference type="AlphaFoldDB" id="A0A6J4N4W9"/>
<dbReference type="Pfam" id="PF01590">
    <property type="entry name" value="GAF"/>
    <property type="match status" value="1"/>
</dbReference>
<dbReference type="SMART" id="SM00065">
    <property type="entry name" value="GAF"/>
    <property type="match status" value="1"/>
</dbReference>
<dbReference type="Gene3D" id="3.40.50.2300">
    <property type="match status" value="1"/>
</dbReference>
<dbReference type="PROSITE" id="PS50109">
    <property type="entry name" value="HIS_KIN"/>
    <property type="match status" value="1"/>
</dbReference>